<accession>A0AAV1MWK6</accession>
<gene>
    <name evidence="1" type="ORF">FSCOSCO3_A011044</name>
</gene>
<proteinExistence type="predicted"/>
<sequence length="99" mass="11119">MEGGQRDLSVTPLTDLHVDPKPSSGENVCNYCDAENHIFELPFAPNASVFLLRLKETSRRKRFAPLQGLECGEEIIRTLRETRPLFTGVCDSTHQCSIN</sequence>
<protein>
    <submittedName>
        <fullName evidence="1">Fibulin-1-like</fullName>
    </submittedName>
</protein>
<keyword evidence="2" id="KW-1185">Reference proteome</keyword>
<evidence type="ECO:0000313" key="2">
    <source>
        <dbReference type="Proteomes" id="UP001314229"/>
    </source>
</evidence>
<dbReference type="EMBL" id="CAWUFR010000005">
    <property type="protein sequence ID" value="CAK6950944.1"/>
    <property type="molecule type" value="Genomic_DNA"/>
</dbReference>
<reference evidence="1 2" key="1">
    <citation type="submission" date="2024-01" db="EMBL/GenBank/DDBJ databases">
        <authorList>
            <person name="Alioto T."/>
            <person name="Alioto T."/>
            <person name="Gomez Garrido J."/>
        </authorList>
    </citation>
    <scope>NUCLEOTIDE SEQUENCE [LARGE SCALE GENOMIC DNA]</scope>
</reference>
<evidence type="ECO:0000313" key="1">
    <source>
        <dbReference type="EMBL" id="CAK6950944.1"/>
    </source>
</evidence>
<comment type="caution">
    <text evidence="1">The sequence shown here is derived from an EMBL/GenBank/DDBJ whole genome shotgun (WGS) entry which is preliminary data.</text>
</comment>
<organism evidence="1 2">
    <name type="scientific">Scomber scombrus</name>
    <name type="common">Atlantic mackerel</name>
    <name type="synonym">Scomber vernalis</name>
    <dbReference type="NCBI Taxonomy" id="13677"/>
    <lineage>
        <taxon>Eukaryota</taxon>
        <taxon>Metazoa</taxon>
        <taxon>Chordata</taxon>
        <taxon>Craniata</taxon>
        <taxon>Vertebrata</taxon>
        <taxon>Euteleostomi</taxon>
        <taxon>Actinopterygii</taxon>
        <taxon>Neopterygii</taxon>
        <taxon>Teleostei</taxon>
        <taxon>Neoteleostei</taxon>
        <taxon>Acanthomorphata</taxon>
        <taxon>Pelagiaria</taxon>
        <taxon>Scombriformes</taxon>
        <taxon>Scombridae</taxon>
        <taxon>Scomber</taxon>
    </lineage>
</organism>
<dbReference type="Proteomes" id="UP001314229">
    <property type="component" value="Unassembled WGS sequence"/>
</dbReference>
<name>A0AAV1MWK6_SCOSC</name>
<dbReference type="AlphaFoldDB" id="A0AAV1MWK6"/>